<evidence type="ECO:0000256" key="4">
    <source>
        <dbReference type="ARBA" id="ARBA00022840"/>
    </source>
</evidence>
<comment type="caution">
    <text evidence="6">The sequence shown here is derived from an EMBL/GenBank/DDBJ whole genome shotgun (WGS) entry which is preliminary data.</text>
</comment>
<dbReference type="PANTHER" id="PTHR43335">
    <property type="entry name" value="ABC TRANSPORTER, ATP-BINDING PROTEIN"/>
    <property type="match status" value="1"/>
</dbReference>
<dbReference type="InterPro" id="IPR003593">
    <property type="entry name" value="AAA+_ATPase"/>
</dbReference>
<dbReference type="InterPro" id="IPR003439">
    <property type="entry name" value="ABC_transporter-like_ATP-bd"/>
</dbReference>
<evidence type="ECO:0000259" key="5">
    <source>
        <dbReference type="PROSITE" id="PS50893"/>
    </source>
</evidence>
<gene>
    <name evidence="6" type="ORF">EFY79_17840</name>
</gene>
<keyword evidence="3" id="KW-0547">Nucleotide-binding</keyword>
<dbReference type="SMART" id="SM00382">
    <property type="entry name" value="AAA"/>
    <property type="match status" value="1"/>
</dbReference>
<dbReference type="EMBL" id="RJJR01000016">
    <property type="protein sequence ID" value="RNI33846.1"/>
    <property type="molecule type" value="Genomic_DNA"/>
</dbReference>
<dbReference type="GO" id="GO:0016887">
    <property type="term" value="F:ATP hydrolysis activity"/>
    <property type="evidence" value="ECO:0007669"/>
    <property type="project" value="InterPro"/>
</dbReference>
<dbReference type="PROSITE" id="PS50893">
    <property type="entry name" value="ABC_TRANSPORTER_2"/>
    <property type="match status" value="1"/>
</dbReference>
<feature type="domain" description="ABC transporter" evidence="5">
    <location>
        <begin position="6"/>
        <end position="237"/>
    </location>
</feature>
<dbReference type="OrthoDB" id="9808363at2"/>
<evidence type="ECO:0000313" key="7">
    <source>
        <dbReference type="Proteomes" id="UP000267223"/>
    </source>
</evidence>
<dbReference type="Pfam" id="PF00005">
    <property type="entry name" value="ABC_tran"/>
    <property type="match status" value="1"/>
</dbReference>
<dbReference type="AlphaFoldDB" id="A0A3M9N7Y3"/>
<reference evidence="6 7" key="1">
    <citation type="submission" date="2018-11" db="EMBL/GenBank/DDBJ databases">
        <title>Draft genome sequence of Ferruginibacter sp. BO-59.</title>
        <authorList>
            <person name="Im W.T."/>
        </authorList>
    </citation>
    <scope>NUCLEOTIDE SEQUENCE [LARGE SCALE GENOMIC DNA]</scope>
    <source>
        <strain evidence="6 7">BO-59</strain>
    </source>
</reference>
<evidence type="ECO:0000256" key="1">
    <source>
        <dbReference type="ARBA" id="ARBA00005417"/>
    </source>
</evidence>
<keyword evidence="4 6" id="KW-0067">ATP-binding</keyword>
<dbReference type="PANTHER" id="PTHR43335:SF4">
    <property type="entry name" value="ABC TRANSPORTER, ATP-BINDING PROTEIN"/>
    <property type="match status" value="1"/>
</dbReference>
<dbReference type="RefSeq" id="WP_123122103.1">
    <property type="nucleotide sequence ID" value="NZ_RJJR01000016.1"/>
</dbReference>
<dbReference type="InterPro" id="IPR027417">
    <property type="entry name" value="P-loop_NTPase"/>
</dbReference>
<dbReference type="SUPFAM" id="SSF52540">
    <property type="entry name" value="P-loop containing nucleoside triphosphate hydrolases"/>
    <property type="match status" value="1"/>
</dbReference>
<proteinExistence type="inferred from homology"/>
<sequence length="339" mass="37746">MENPIIKLDGLTKCYGSVKAVDDLHLEIDKGEIFGLLGPNGAGKTTTILMMLGLTEPSAGTATICGVNATTHPIAVKRKVGYMPDSVGFYDNMTAFENLAYIARLNGIPEDEVQKRSRETLEMVGLGAEMNKKASAYSRGMKQRLGLADVLVREPEVIILDEPTLGIDPSGVKEFLSFIRHLSRQQGLTVLLSSHHLHQVQQVCDRVGIFVEGKMLVQGNIETLARNLFGEETFTVVITIKETLLPSWEPLKELEDISSIHKISVFENSVEFSCTEDLTPELVRFFVGKGMNVMGVQKKEFGLDEIYQQYFENNLKKNISDGKPGNLFQRSFFKRSKPQ</sequence>
<dbReference type="Proteomes" id="UP000267223">
    <property type="component" value="Unassembled WGS sequence"/>
</dbReference>
<evidence type="ECO:0000313" key="6">
    <source>
        <dbReference type="EMBL" id="RNI33846.1"/>
    </source>
</evidence>
<protein>
    <submittedName>
        <fullName evidence="6">ABC transporter ATP-binding protein</fullName>
    </submittedName>
</protein>
<keyword evidence="2" id="KW-0813">Transport</keyword>
<name>A0A3M9N7Y3_9BACT</name>
<dbReference type="GO" id="GO:0005524">
    <property type="term" value="F:ATP binding"/>
    <property type="evidence" value="ECO:0007669"/>
    <property type="project" value="UniProtKB-KW"/>
</dbReference>
<keyword evidence="7" id="KW-1185">Reference proteome</keyword>
<organism evidence="6 7">
    <name type="scientific">Hanamia caeni</name>
    <dbReference type="NCBI Taxonomy" id="2294116"/>
    <lineage>
        <taxon>Bacteria</taxon>
        <taxon>Pseudomonadati</taxon>
        <taxon>Bacteroidota</taxon>
        <taxon>Chitinophagia</taxon>
        <taxon>Chitinophagales</taxon>
        <taxon>Chitinophagaceae</taxon>
        <taxon>Hanamia</taxon>
    </lineage>
</organism>
<comment type="similarity">
    <text evidence="1">Belongs to the ABC transporter superfamily.</text>
</comment>
<dbReference type="Gene3D" id="3.40.50.300">
    <property type="entry name" value="P-loop containing nucleotide triphosphate hydrolases"/>
    <property type="match status" value="1"/>
</dbReference>
<evidence type="ECO:0000256" key="2">
    <source>
        <dbReference type="ARBA" id="ARBA00022448"/>
    </source>
</evidence>
<evidence type="ECO:0000256" key="3">
    <source>
        <dbReference type="ARBA" id="ARBA00022741"/>
    </source>
</evidence>
<accession>A0A3M9N7Y3</accession>